<dbReference type="Pfam" id="PF10094">
    <property type="entry name" value="DUF2332"/>
    <property type="match status" value="1"/>
</dbReference>
<reference evidence="1 2" key="1">
    <citation type="submission" date="2019-04" db="EMBL/GenBank/DDBJ databases">
        <title>Lysinibacillus genome sequencing.</title>
        <authorList>
            <person name="Dunlap C."/>
        </authorList>
    </citation>
    <scope>NUCLEOTIDE SEQUENCE [LARGE SCALE GENOMIC DNA]</scope>
    <source>
        <strain evidence="1 2">CCTCC AB 2010389</strain>
    </source>
</reference>
<gene>
    <name evidence="1" type="ORF">FC756_00610</name>
</gene>
<dbReference type="Proteomes" id="UP000308744">
    <property type="component" value="Unassembled WGS sequence"/>
</dbReference>
<proteinExistence type="predicted"/>
<sequence length="336" mass="39407">MEKLILTFQRFAHYEAKGKSPLYEYWCNKIISHEPLLNLIKNIPTSQPKPNLFFASVQYLSMKNPCLLSVVFEEPEHVDFEKSFQLLVRFCMEHQQELIELFQTKLVQTNEVQRASYLYPIFSEIASAVNKPLTLIEIGTSAGLLLNLDYYHYEVKQNPSIYFGNANSPLTLQAENLGQPLFKLEKPIIQMRMGIDLNIIDLEDEEQYQWLKCLIWPELKHRKTNLEIVRQIHQQCPKKLLAGDFREILPSVLKNDMYKDSQIVIFHTHVANQFSIQLKDDLMQLLNQISTKQSIYHVYNNMFDANLHVDLIENSITTSTRTLKNTDGHGNYFYWE</sequence>
<protein>
    <submittedName>
        <fullName evidence="1">DUF2332 domain-containing protein</fullName>
    </submittedName>
</protein>
<keyword evidence="2" id="KW-1185">Reference proteome</keyword>
<evidence type="ECO:0000313" key="1">
    <source>
        <dbReference type="EMBL" id="TKI72822.1"/>
    </source>
</evidence>
<dbReference type="RefSeq" id="WP_107895543.1">
    <property type="nucleotide sequence ID" value="NZ_PYWM01000011.1"/>
</dbReference>
<name>A0A4U2ZFY1_9BACI</name>
<dbReference type="EMBL" id="SZPU01000001">
    <property type="protein sequence ID" value="TKI72822.1"/>
    <property type="molecule type" value="Genomic_DNA"/>
</dbReference>
<comment type="caution">
    <text evidence="1">The sequence shown here is derived from an EMBL/GenBank/DDBJ whole genome shotgun (WGS) entry which is preliminary data.</text>
</comment>
<organism evidence="1 2">
    <name type="scientific">Lysinibacillus mangiferihumi</name>
    <dbReference type="NCBI Taxonomy" id="1130819"/>
    <lineage>
        <taxon>Bacteria</taxon>
        <taxon>Bacillati</taxon>
        <taxon>Bacillota</taxon>
        <taxon>Bacilli</taxon>
        <taxon>Bacillales</taxon>
        <taxon>Bacillaceae</taxon>
        <taxon>Lysinibacillus</taxon>
    </lineage>
</organism>
<accession>A0A4U2ZFY1</accession>
<evidence type="ECO:0000313" key="2">
    <source>
        <dbReference type="Proteomes" id="UP000308744"/>
    </source>
</evidence>
<dbReference type="InterPro" id="IPR011200">
    <property type="entry name" value="UCP012608"/>
</dbReference>
<dbReference type="AlphaFoldDB" id="A0A4U2ZFY1"/>